<reference evidence="2 3" key="1">
    <citation type="submission" date="2016-04" db="EMBL/GenBank/DDBJ databases">
        <authorList>
            <person name="Chen L."/>
            <person name="Zhuang W."/>
            <person name="Wang G."/>
        </authorList>
    </citation>
    <scope>NUCLEOTIDE SEQUENCE [LARGE SCALE GENOMIC DNA]</scope>
    <source>
        <strain evidence="3">GR20</strain>
    </source>
</reference>
<keyword evidence="3" id="KW-1185">Reference proteome</keyword>
<proteinExistence type="predicted"/>
<dbReference type="SUPFAM" id="SSF51445">
    <property type="entry name" value="(Trans)glycosidases"/>
    <property type="match status" value="1"/>
</dbReference>
<comment type="caution">
    <text evidence="2">The sequence shown here is derived from an EMBL/GenBank/DDBJ whole genome shotgun (WGS) entry which is preliminary data.</text>
</comment>
<dbReference type="EMBL" id="LWBO01000007">
    <property type="protein sequence ID" value="OQP50164.1"/>
    <property type="molecule type" value="Genomic_DNA"/>
</dbReference>
<dbReference type="Gene3D" id="3.20.20.80">
    <property type="entry name" value="Glycosidases"/>
    <property type="match status" value="1"/>
</dbReference>
<sequence length="277" mass="30088">MNDNNAPFEITTWYDTWNELGLNNLINGIVPLKYATRYNLAFGNLTANTSGGYTVEMPGPYTDAVKGQIAMQAPGAIIFSSLTDPLIPEAVQDNNQYNNRSSKYIASWLVANKYRGISIDAESSGMSAVCDFVQQLSPVFKPAGLGIAVSVPWPDQGPSGLYGNNAVAVFNEYVDKIELQDYSAQGTPADAQIWLNAGINPRLLQGGVSTEIGQYTTSLPDVQAWTQYAMNAGLGGMFSWRLDNDHTNGEEDDQPTFTGAKMIYDTVYNIPVAAVLE</sequence>
<protein>
    <recommendedName>
        <fullName evidence="1">GH18 domain-containing protein</fullName>
    </recommendedName>
</protein>
<dbReference type="PROSITE" id="PS51910">
    <property type="entry name" value="GH18_2"/>
    <property type="match status" value="1"/>
</dbReference>
<dbReference type="InterPro" id="IPR017853">
    <property type="entry name" value="GH"/>
</dbReference>
<feature type="domain" description="GH18" evidence="1">
    <location>
        <begin position="8"/>
        <end position="270"/>
    </location>
</feature>
<dbReference type="InterPro" id="IPR001223">
    <property type="entry name" value="Glyco_hydro18_cat"/>
</dbReference>
<evidence type="ECO:0000313" key="2">
    <source>
        <dbReference type="EMBL" id="OQP50164.1"/>
    </source>
</evidence>
<dbReference type="RefSeq" id="WP_014219488.1">
    <property type="nucleotide sequence ID" value="NZ_LWBO01000007.1"/>
</dbReference>
<dbReference type="Proteomes" id="UP000192277">
    <property type="component" value="Unassembled WGS sequence"/>
</dbReference>
<evidence type="ECO:0000259" key="1">
    <source>
        <dbReference type="PROSITE" id="PS51910"/>
    </source>
</evidence>
<gene>
    <name evidence="2" type="ORF">A4D02_27425</name>
</gene>
<evidence type="ECO:0000313" key="3">
    <source>
        <dbReference type="Proteomes" id="UP000192277"/>
    </source>
</evidence>
<name>A0ABX3NZ55_9BACT</name>
<accession>A0ABX3NZ55</accession>
<organism evidence="2 3">
    <name type="scientific">Niastella koreensis</name>
    <dbReference type="NCBI Taxonomy" id="354356"/>
    <lineage>
        <taxon>Bacteria</taxon>
        <taxon>Pseudomonadati</taxon>
        <taxon>Bacteroidota</taxon>
        <taxon>Chitinophagia</taxon>
        <taxon>Chitinophagales</taxon>
        <taxon>Chitinophagaceae</taxon>
        <taxon>Niastella</taxon>
    </lineage>
</organism>